<keyword evidence="6" id="KW-1185">Reference proteome</keyword>
<dbReference type="InterPro" id="IPR011711">
    <property type="entry name" value="GntR_C"/>
</dbReference>
<protein>
    <submittedName>
        <fullName evidence="5">GntR family transcriptional regulator</fullName>
    </submittedName>
</protein>
<evidence type="ECO:0000256" key="3">
    <source>
        <dbReference type="ARBA" id="ARBA00023163"/>
    </source>
</evidence>
<evidence type="ECO:0000259" key="4">
    <source>
        <dbReference type="PROSITE" id="PS50949"/>
    </source>
</evidence>
<dbReference type="SMART" id="SM00345">
    <property type="entry name" value="HTH_GNTR"/>
    <property type="match status" value="1"/>
</dbReference>
<accession>A0ABT5LH24</accession>
<keyword evidence="2" id="KW-0238">DNA-binding</keyword>
<dbReference type="InterPro" id="IPR036390">
    <property type="entry name" value="WH_DNA-bd_sf"/>
</dbReference>
<dbReference type="InterPro" id="IPR036388">
    <property type="entry name" value="WH-like_DNA-bd_sf"/>
</dbReference>
<comment type="caution">
    <text evidence="5">The sequence shown here is derived from an EMBL/GenBank/DDBJ whole genome shotgun (WGS) entry which is preliminary data.</text>
</comment>
<dbReference type="Proteomes" id="UP001217178">
    <property type="component" value="Unassembled WGS sequence"/>
</dbReference>
<gene>
    <name evidence="5" type="ORF">PSI23_14195</name>
</gene>
<dbReference type="SUPFAM" id="SSF46785">
    <property type="entry name" value="Winged helix' DNA-binding domain"/>
    <property type="match status" value="1"/>
</dbReference>
<feature type="domain" description="HTH gntR-type" evidence="4">
    <location>
        <begin position="14"/>
        <end position="84"/>
    </location>
</feature>
<keyword evidence="1" id="KW-0805">Transcription regulation</keyword>
<dbReference type="CDD" id="cd07377">
    <property type="entry name" value="WHTH_GntR"/>
    <property type="match status" value="1"/>
</dbReference>
<reference evidence="5 6" key="1">
    <citation type="submission" date="2023-02" db="EMBL/GenBank/DDBJ databases">
        <title>Entomopathogenic bacteria.</title>
        <authorList>
            <person name="Machado R.A."/>
        </authorList>
    </citation>
    <scope>NUCLEOTIDE SEQUENCE [LARGE SCALE GENOMIC DNA]</scope>
    <source>
        <strain evidence="5 6">XENO-10</strain>
    </source>
</reference>
<evidence type="ECO:0000313" key="6">
    <source>
        <dbReference type="Proteomes" id="UP001217178"/>
    </source>
</evidence>
<sequence>MMAYSVVYAPLDQATRAEQVVERLSNAIISGVLQADEQLPNENELSRLLGVSPVTVRDALNTLRTRQLLDTRRGRHGGSFVCQVPVETMRKYHPLRLMASGELADLSEFHCAVIGHSARLAAQRSTPGEQQKLGQLIDSFAATTQPDTRIQADMRCLLTLASQAHSARLANQELEIQAEWTPLVAFLYRETVVHREVVTAWRSLLNALHKADDLACYRLAQGMIARITDHLLECKLRMDTDAPFL</sequence>
<dbReference type="Pfam" id="PF00392">
    <property type="entry name" value="GntR"/>
    <property type="match status" value="1"/>
</dbReference>
<dbReference type="Pfam" id="PF07729">
    <property type="entry name" value="FCD"/>
    <property type="match status" value="1"/>
</dbReference>
<proteinExistence type="predicted"/>
<name>A0ABT5LH24_9GAMM</name>
<dbReference type="EMBL" id="JAQRFI010000034">
    <property type="protein sequence ID" value="MDC9590408.1"/>
    <property type="molecule type" value="Genomic_DNA"/>
</dbReference>
<dbReference type="InterPro" id="IPR000524">
    <property type="entry name" value="Tscrpt_reg_HTH_GntR"/>
</dbReference>
<evidence type="ECO:0000256" key="1">
    <source>
        <dbReference type="ARBA" id="ARBA00023015"/>
    </source>
</evidence>
<organism evidence="5 6">
    <name type="scientific">Xenorhabdus yunnanensis</name>
    <dbReference type="NCBI Taxonomy" id="3025878"/>
    <lineage>
        <taxon>Bacteria</taxon>
        <taxon>Pseudomonadati</taxon>
        <taxon>Pseudomonadota</taxon>
        <taxon>Gammaproteobacteria</taxon>
        <taxon>Enterobacterales</taxon>
        <taxon>Morganellaceae</taxon>
        <taxon>Xenorhabdus</taxon>
    </lineage>
</organism>
<evidence type="ECO:0000313" key="5">
    <source>
        <dbReference type="EMBL" id="MDC9590408.1"/>
    </source>
</evidence>
<dbReference type="PANTHER" id="PTHR43537:SF5">
    <property type="entry name" value="UXU OPERON TRANSCRIPTIONAL REGULATOR"/>
    <property type="match status" value="1"/>
</dbReference>
<evidence type="ECO:0000256" key="2">
    <source>
        <dbReference type="ARBA" id="ARBA00023125"/>
    </source>
</evidence>
<dbReference type="Gene3D" id="1.10.10.10">
    <property type="entry name" value="Winged helix-like DNA-binding domain superfamily/Winged helix DNA-binding domain"/>
    <property type="match status" value="1"/>
</dbReference>
<dbReference type="PROSITE" id="PS50949">
    <property type="entry name" value="HTH_GNTR"/>
    <property type="match status" value="1"/>
</dbReference>
<dbReference type="Gene3D" id="1.20.120.530">
    <property type="entry name" value="GntR ligand-binding domain-like"/>
    <property type="match status" value="1"/>
</dbReference>
<keyword evidence="3" id="KW-0804">Transcription</keyword>
<dbReference type="SUPFAM" id="SSF48008">
    <property type="entry name" value="GntR ligand-binding domain-like"/>
    <property type="match status" value="1"/>
</dbReference>
<dbReference type="InterPro" id="IPR008920">
    <property type="entry name" value="TF_FadR/GntR_C"/>
</dbReference>
<dbReference type="PANTHER" id="PTHR43537">
    <property type="entry name" value="TRANSCRIPTIONAL REGULATOR, GNTR FAMILY"/>
    <property type="match status" value="1"/>
</dbReference>
<dbReference type="RefSeq" id="WP_273555697.1">
    <property type="nucleotide sequence ID" value="NZ_JAQRFI010000034.1"/>
</dbReference>